<dbReference type="InterPro" id="IPR054485">
    <property type="entry name" value="FlK-like_dom"/>
</dbReference>
<dbReference type="InterPro" id="IPR029069">
    <property type="entry name" value="HotDog_dom_sf"/>
</dbReference>
<feature type="binding site" evidence="2">
    <location>
        <position position="105"/>
    </location>
    <ligand>
        <name>substrate</name>
    </ligand>
</feature>
<feature type="active site" evidence="1">
    <location>
        <position position="61"/>
    </location>
</feature>
<dbReference type="PANTHER" id="PTHR36934:SF1">
    <property type="entry name" value="THIOESTERASE DOMAIN-CONTAINING PROTEIN"/>
    <property type="match status" value="1"/>
</dbReference>
<feature type="domain" description="Fluoroacetyl-CoA-specific thioesterase-like" evidence="3">
    <location>
        <begin position="12"/>
        <end position="110"/>
    </location>
</feature>
<dbReference type="Gene3D" id="3.10.129.10">
    <property type="entry name" value="Hotdog Thioesterase"/>
    <property type="match status" value="1"/>
</dbReference>
<organism evidence="4 5">
    <name type="scientific">Streptococcus minor</name>
    <dbReference type="NCBI Taxonomy" id="229549"/>
    <lineage>
        <taxon>Bacteria</taxon>
        <taxon>Bacillati</taxon>
        <taxon>Bacillota</taxon>
        <taxon>Bacilli</taxon>
        <taxon>Lactobacillales</taxon>
        <taxon>Streptococcaceae</taxon>
        <taxon>Streptococcus</taxon>
    </lineage>
</organism>
<reference evidence="4 5" key="1">
    <citation type="submission" date="2018-11" db="EMBL/GenBank/DDBJ databases">
        <title>Genomes From Bacteria Associated with the Canine Oral Cavity: a Test Case for Automated Genome-Based Taxonomic Assignment.</title>
        <authorList>
            <person name="Coil D.A."/>
            <person name="Jospin G."/>
            <person name="Darling A.E."/>
            <person name="Wallis C."/>
            <person name="Davis I.J."/>
            <person name="Harris S."/>
            <person name="Eisen J.A."/>
            <person name="Holcombe L.J."/>
            <person name="O'Flynn C."/>
        </authorList>
    </citation>
    <scope>NUCLEOTIDE SEQUENCE [LARGE SCALE GENOMIC DNA]</scope>
    <source>
        <strain evidence="4 5">OH4621_COT-116</strain>
    </source>
</reference>
<dbReference type="Proteomes" id="UP000281771">
    <property type="component" value="Unassembled WGS sequence"/>
</dbReference>
<feature type="active site" evidence="1">
    <location>
        <position position="27"/>
    </location>
</feature>
<gene>
    <name evidence="4" type="ORF">EII38_03860</name>
</gene>
<dbReference type="RefSeq" id="WP_124776198.1">
    <property type="nucleotide sequence ID" value="NZ_RQZA01000002.1"/>
</dbReference>
<dbReference type="PANTHER" id="PTHR36934">
    <property type="entry name" value="BLR0278 PROTEIN"/>
    <property type="match status" value="1"/>
</dbReference>
<feature type="active site" evidence="1">
    <location>
        <position position="35"/>
    </location>
</feature>
<keyword evidence="5" id="KW-1185">Reference proteome</keyword>
<sequence length="118" mass="13268">MKEKIYHPQLEHSAKNMGSGGLEVLSTPALVAFMENLAYEVLQENLPKGQSSVGTQISIEHLAASPIHQTIRIQINEWKKDGRKHIFTLQAYANQTLLATAQHTRYIVDVERFLGKLS</sequence>
<evidence type="ECO:0000313" key="4">
    <source>
        <dbReference type="EMBL" id="RRD31897.1"/>
    </source>
</evidence>
<dbReference type="STRING" id="1123309.GCA_000377005_01128"/>
<protein>
    <submittedName>
        <fullName evidence="4">Diaminopimelate epimerase</fullName>
    </submittedName>
</protein>
<feature type="binding site" evidence="2">
    <location>
        <position position="54"/>
    </location>
    <ligand>
        <name>substrate</name>
    </ligand>
</feature>
<dbReference type="Pfam" id="PF22636">
    <property type="entry name" value="FlK"/>
    <property type="match status" value="1"/>
</dbReference>
<proteinExistence type="predicted"/>
<dbReference type="SUPFAM" id="SSF54637">
    <property type="entry name" value="Thioesterase/thiol ester dehydrase-isomerase"/>
    <property type="match status" value="1"/>
</dbReference>
<evidence type="ECO:0000259" key="3">
    <source>
        <dbReference type="Pfam" id="PF22636"/>
    </source>
</evidence>
<evidence type="ECO:0000256" key="2">
    <source>
        <dbReference type="PIRSR" id="PIRSR014972-2"/>
    </source>
</evidence>
<name>A0A3P1VDY8_9STRE</name>
<evidence type="ECO:0000313" key="5">
    <source>
        <dbReference type="Proteomes" id="UP000281771"/>
    </source>
</evidence>
<evidence type="ECO:0000256" key="1">
    <source>
        <dbReference type="PIRSR" id="PIRSR014972-1"/>
    </source>
</evidence>
<dbReference type="AlphaFoldDB" id="A0A3P1VDY8"/>
<comment type="caution">
    <text evidence="4">The sequence shown here is derived from an EMBL/GenBank/DDBJ whole genome shotgun (WGS) entry which is preliminary data.</text>
</comment>
<dbReference type="PIRSF" id="PIRSF014972">
    <property type="entry name" value="FlK"/>
    <property type="match status" value="1"/>
</dbReference>
<dbReference type="InterPro" id="IPR025540">
    <property type="entry name" value="FlK"/>
</dbReference>
<feature type="binding site" evidence="2">
    <location>
        <position position="54"/>
    </location>
    <ligand>
        <name>CoA</name>
        <dbReference type="ChEBI" id="CHEBI:57287"/>
    </ligand>
</feature>
<dbReference type="EMBL" id="RQZA01000002">
    <property type="protein sequence ID" value="RRD31897.1"/>
    <property type="molecule type" value="Genomic_DNA"/>
</dbReference>
<accession>A0A3P1VDY8</accession>